<dbReference type="AlphaFoldDB" id="A0A0F8ZZD0"/>
<accession>A0A0F8ZZD0</accession>
<name>A0A0F8ZZD0_9ZZZZ</name>
<evidence type="ECO:0000313" key="1">
    <source>
        <dbReference type="EMBL" id="KKK71749.1"/>
    </source>
</evidence>
<gene>
    <name evidence="1" type="ORF">LCGC14_2910790</name>
</gene>
<sequence>MDIKSTAEKLNREWKGRFAEIRRGIISRLSPQGRIEREKWLLRQQRKEARRALRGRQPTYSVYAIKGSQARIASHLRTRLYLATRGGYRMKRRQHRKPGLIVRNLGCTTEEFIRYISSLFKPGMSWSDRGEWHLDHIRPIASFDLTDPKQVAEACHYTNIRPLWAKENFSRPKPRRAKADILGKCPRTYK</sequence>
<protein>
    <submittedName>
        <fullName evidence="1">Uncharacterized protein</fullName>
    </submittedName>
</protein>
<dbReference type="EMBL" id="LAZR01057590">
    <property type="protein sequence ID" value="KKK71749.1"/>
    <property type="molecule type" value="Genomic_DNA"/>
</dbReference>
<proteinExistence type="predicted"/>
<comment type="caution">
    <text evidence="1">The sequence shown here is derived from an EMBL/GenBank/DDBJ whole genome shotgun (WGS) entry which is preliminary data.</text>
</comment>
<reference evidence="1" key="1">
    <citation type="journal article" date="2015" name="Nature">
        <title>Complex archaea that bridge the gap between prokaryotes and eukaryotes.</title>
        <authorList>
            <person name="Spang A."/>
            <person name="Saw J.H."/>
            <person name="Jorgensen S.L."/>
            <person name="Zaremba-Niedzwiedzka K."/>
            <person name="Martijn J."/>
            <person name="Lind A.E."/>
            <person name="van Eijk R."/>
            <person name="Schleper C."/>
            <person name="Guy L."/>
            <person name="Ettema T.J."/>
        </authorList>
    </citation>
    <scope>NUCLEOTIDE SEQUENCE</scope>
</reference>
<organism evidence="1">
    <name type="scientific">marine sediment metagenome</name>
    <dbReference type="NCBI Taxonomy" id="412755"/>
    <lineage>
        <taxon>unclassified sequences</taxon>
        <taxon>metagenomes</taxon>
        <taxon>ecological metagenomes</taxon>
    </lineage>
</organism>